<evidence type="ECO:0000313" key="12">
    <source>
        <dbReference type="EMBL" id="TGA99258.1"/>
    </source>
</evidence>
<evidence type="ECO:0000259" key="11">
    <source>
        <dbReference type="SMART" id="SM00481"/>
    </source>
</evidence>
<dbReference type="InterPro" id="IPR011708">
    <property type="entry name" value="DNA_pol3_alpha_NTPase_dom"/>
</dbReference>
<dbReference type="EC" id="2.7.7.7" evidence="3"/>
<dbReference type="RefSeq" id="WP_135347813.1">
    <property type="nucleotide sequence ID" value="NZ_SRJD01000004.1"/>
</dbReference>
<evidence type="ECO:0000256" key="9">
    <source>
        <dbReference type="ARBA" id="ARBA00025611"/>
    </source>
</evidence>
<keyword evidence="6 12" id="KW-0548">Nucleotidyltransferase</keyword>
<dbReference type="Gene3D" id="1.10.10.1600">
    <property type="entry name" value="Bacterial DNA polymerase III alpha subunit, thumb domain"/>
    <property type="match status" value="1"/>
</dbReference>
<comment type="similarity">
    <text evidence="2">Belongs to the DNA polymerase type-C family. DnaE subfamily.</text>
</comment>
<dbReference type="Gene3D" id="3.20.20.140">
    <property type="entry name" value="Metal-dependent hydrolases"/>
    <property type="match status" value="1"/>
</dbReference>
<protein>
    <recommendedName>
        <fullName evidence="4">DNA polymerase III subunit alpha</fullName>
        <ecNumber evidence="3">2.7.7.7</ecNumber>
    </recommendedName>
</protein>
<dbReference type="GO" id="GO:0006260">
    <property type="term" value="P:DNA replication"/>
    <property type="evidence" value="ECO:0007669"/>
    <property type="project" value="UniProtKB-KW"/>
</dbReference>
<gene>
    <name evidence="12" type="primary">dnaE</name>
    <name evidence="12" type="ORF">E4665_05620</name>
</gene>
<evidence type="ECO:0000256" key="6">
    <source>
        <dbReference type="ARBA" id="ARBA00022695"/>
    </source>
</evidence>
<dbReference type="Pfam" id="PF17657">
    <property type="entry name" value="DNA_pol3_finger"/>
    <property type="match status" value="1"/>
</dbReference>
<evidence type="ECO:0000313" key="13">
    <source>
        <dbReference type="Proteomes" id="UP000298347"/>
    </source>
</evidence>
<dbReference type="SMART" id="SM00481">
    <property type="entry name" value="POLIIIAc"/>
    <property type="match status" value="1"/>
</dbReference>
<proteinExistence type="inferred from homology"/>
<dbReference type="Pfam" id="PF14579">
    <property type="entry name" value="HHH_6"/>
    <property type="match status" value="1"/>
</dbReference>
<evidence type="ECO:0000256" key="2">
    <source>
        <dbReference type="ARBA" id="ARBA00009496"/>
    </source>
</evidence>
<comment type="caution">
    <text evidence="12">The sequence shown here is derived from an EMBL/GenBank/DDBJ whole genome shotgun (WGS) entry which is preliminary data.</text>
</comment>
<dbReference type="InterPro" id="IPR041931">
    <property type="entry name" value="DNA_pol3_alpha_thumb_dom"/>
</dbReference>
<dbReference type="AlphaFoldDB" id="A0A4Z0GRM9"/>
<dbReference type="NCBIfam" id="NF004226">
    <property type="entry name" value="PRK05673.1"/>
    <property type="match status" value="1"/>
</dbReference>
<name>A0A4Z0GRM9_9BACL</name>
<dbReference type="InterPro" id="IPR016195">
    <property type="entry name" value="Pol/histidinol_Pase-like"/>
</dbReference>
<dbReference type="GO" id="GO:0005737">
    <property type="term" value="C:cytoplasm"/>
    <property type="evidence" value="ECO:0007669"/>
    <property type="project" value="UniProtKB-SubCell"/>
</dbReference>
<dbReference type="Proteomes" id="UP000298347">
    <property type="component" value="Unassembled WGS sequence"/>
</dbReference>
<keyword evidence="5 12" id="KW-0808">Transferase</keyword>
<evidence type="ECO:0000256" key="1">
    <source>
        <dbReference type="ARBA" id="ARBA00004496"/>
    </source>
</evidence>
<keyword evidence="13" id="KW-1185">Reference proteome</keyword>
<dbReference type="NCBIfam" id="TIGR00594">
    <property type="entry name" value="polc"/>
    <property type="match status" value="1"/>
</dbReference>
<dbReference type="EMBL" id="SRJD01000004">
    <property type="protein sequence ID" value="TGA99258.1"/>
    <property type="molecule type" value="Genomic_DNA"/>
</dbReference>
<comment type="subcellular location">
    <subcellularLocation>
        <location evidence="1">Cytoplasm</location>
    </subcellularLocation>
</comment>
<dbReference type="SUPFAM" id="SSF89550">
    <property type="entry name" value="PHP domain-like"/>
    <property type="match status" value="1"/>
</dbReference>
<comment type="catalytic activity">
    <reaction evidence="10">
        <text>DNA(n) + a 2'-deoxyribonucleoside 5'-triphosphate = DNA(n+1) + diphosphate</text>
        <dbReference type="Rhea" id="RHEA:22508"/>
        <dbReference type="Rhea" id="RHEA-COMP:17339"/>
        <dbReference type="Rhea" id="RHEA-COMP:17340"/>
        <dbReference type="ChEBI" id="CHEBI:33019"/>
        <dbReference type="ChEBI" id="CHEBI:61560"/>
        <dbReference type="ChEBI" id="CHEBI:173112"/>
        <dbReference type="EC" id="2.7.7.7"/>
    </reaction>
</comment>
<accession>A0A4Z0GRM9</accession>
<dbReference type="PANTHER" id="PTHR32294:SF0">
    <property type="entry name" value="DNA POLYMERASE III SUBUNIT ALPHA"/>
    <property type="match status" value="1"/>
</dbReference>
<dbReference type="InterPro" id="IPR004365">
    <property type="entry name" value="NA-bd_OB_tRNA"/>
</dbReference>
<evidence type="ECO:0000256" key="3">
    <source>
        <dbReference type="ARBA" id="ARBA00012417"/>
    </source>
</evidence>
<dbReference type="GO" id="GO:0003887">
    <property type="term" value="F:DNA-directed DNA polymerase activity"/>
    <property type="evidence" value="ECO:0007669"/>
    <property type="project" value="UniProtKB-KW"/>
</dbReference>
<comment type="function">
    <text evidence="9">DNA polymerase III is a complex, multichain enzyme responsible for most of the replicative synthesis in bacteria. This DNA polymerase also exhibits 3' to 5' exonuclease activity. The alpha chain is the DNA polymerase.</text>
</comment>
<sequence>MPFAHLHVHSEYSLLGSTCRIGSLVERAASIGQTALALTDKNVLYGVIPFYNACKKAGIHPVIGLELSIDPGLGDENSERSGQEPGILIVLAENRTGYVHLVKLASLVQCRKDKRVGLSALAGYAEGLIVLSGGEAGTVDLLLSRGKVEQAELFIKKLSTIFPNRFYLECQRRGSVRGSQAEQAKIALSRTLSVPLVATNGIRYLDGSDARAYSCLRCIDKGTKLGDEWTVETSDNDFKSTEEMSRRFSDMPEAVEASGQIAARCHVDFSFGRMRLPAFPVPEGSTSEQVLRDQCELGLRRKYSGVTEQIRMRLEKELAIINQMGFNDYFLIVSDLIRHAKNSGFTPGPGRGSAAGSLVAYILDITEVDPLKYHLLFERFLNPERVTMPDIDMDFPDVDRDKMIIYACRKYGKDHVAQIITFGTLAAKAAIRDVGRALDSDPRLADRMARLIPSFPKMTLEKAVKESPKLRAMLRESSEAAALFTLAKQIEGLPRHSSIHAAGVIFSDSSLTDIVPVQEGHDGIFVTQYPMEVLESLGLLKIDFLGLRNLTFLREVIRRVSGIIGKELTAEAIPADDPATFQMLGKGDTTGIFQLESDGMRQVLRKLKPTDFEDIVAVLSLYRPGPAQFIDLYIKRKHGDDPVVYPHSDLEEILAPTFGVIVYQEQIMQIAVKMAGYSLGQADILRRAVSKKKLGMLEDQKKDFLSGSLNHHYSLETAERIFDLIVRFANYGFNRSHAVAYGFVSYRLAYLKAHYPQAFMACHLSSVSGNAEKVNASVQEIRRTGMALFPPSVNRSELTFEPEGQGIRFGLIAIKNLGGGAINEIVNERAKAGAYRSLFDFCRRVSLRRVNRKAIESIIFSGAMDELGADRAILLASLDQAIRSGEEEQKNIAGQETFRLPESDAEDYTDVPPLTSREKLHYEREALGMYLSSHPLERFRKNFPPGFLTIAQMNQINLSHQAQSVFLAVLVEESKNIRTKSGQSMAFLSLSDESGSAEAVCFPAQFDKSRDLLQNDRLLVVEARLSEKKSGRGNQLNIERAEPLNDYFQKKNAVLFVKIDKAHHHPEVLARLKTVIRKFSGTHRVVLHYEQNGKTLALAPDFAVSLNQGFLEDIRKLLGSENVTVRPGRIFS</sequence>
<dbReference type="GO" id="GO:0003676">
    <property type="term" value="F:nucleic acid binding"/>
    <property type="evidence" value="ECO:0007669"/>
    <property type="project" value="InterPro"/>
</dbReference>
<dbReference type="InterPro" id="IPR003141">
    <property type="entry name" value="Pol/His_phosphatase_N"/>
</dbReference>
<dbReference type="Gene3D" id="1.10.150.870">
    <property type="match status" value="1"/>
</dbReference>
<dbReference type="InterPro" id="IPR004013">
    <property type="entry name" value="PHP_dom"/>
</dbReference>
<keyword evidence="7" id="KW-0235">DNA replication</keyword>
<reference evidence="12 13" key="1">
    <citation type="journal article" date="2015" name="Int. J. Syst. Evol. Microbiol.">
        <title>Sporolactobacillus shoreae sp. nov. and Sporolactobacillus spathodeae sp. nov., two spore-forming lactic acid bacteria isolated from tree barks in Thailand.</title>
        <authorList>
            <person name="Thamacharoensuk T."/>
            <person name="Kitahara M."/>
            <person name="Ohkuma M."/>
            <person name="Thongchul N."/>
            <person name="Tanasupawat S."/>
        </authorList>
    </citation>
    <scope>NUCLEOTIDE SEQUENCE [LARGE SCALE GENOMIC DNA]</scope>
    <source>
        <strain evidence="12 13">BK92</strain>
    </source>
</reference>
<evidence type="ECO:0000256" key="10">
    <source>
        <dbReference type="ARBA" id="ARBA00049244"/>
    </source>
</evidence>
<evidence type="ECO:0000256" key="4">
    <source>
        <dbReference type="ARBA" id="ARBA00019114"/>
    </source>
</evidence>
<dbReference type="CDD" id="cd04485">
    <property type="entry name" value="DnaE_OBF"/>
    <property type="match status" value="1"/>
</dbReference>
<dbReference type="InterPro" id="IPR040982">
    <property type="entry name" value="DNA_pol3_finger"/>
</dbReference>
<dbReference type="InterPro" id="IPR004805">
    <property type="entry name" value="DnaE2/DnaE/PolC"/>
</dbReference>
<dbReference type="Pfam" id="PF07733">
    <property type="entry name" value="DNA_pol3_alpha"/>
    <property type="match status" value="1"/>
</dbReference>
<evidence type="ECO:0000256" key="5">
    <source>
        <dbReference type="ARBA" id="ARBA00022679"/>
    </source>
</evidence>
<keyword evidence="8" id="KW-0239">DNA-directed DNA polymerase</keyword>
<dbReference type="InterPro" id="IPR029460">
    <property type="entry name" value="DNAPol_HHH"/>
</dbReference>
<feature type="domain" description="Polymerase/histidinol phosphatase N-terminal" evidence="11">
    <location>
        <begin position="4"/>
        <end position="71"/>
    </location>
</feature>
<organism evidence="12 13">
    <name type="scientific">Sporolactobacillus shoreae</name>
    <dbReference type="NCBI Taxonomy" id="1465501"/>
    <lineage>
        <taxon>Bacteria</taxon>
        <taxon>Bacillati</taxon>
        <taxon>Bacillota</taxon>
        <taxon>Bacilli</taxon>
        <taxon>Bacillales</taxon>
        <taxon>Sporolactobacillaceae</taxon>
        <taxon>Sporolactobacillus</taxon>
    </lineage>
</organism>
<dbReference type="GO" id="GO:0008408">
    <property type="term" value="F:3'-5' exonuclease activity"/>
    <property type="evidence" value="ECO:0007669"/>
    <property type="project" value="InterPro"/>
</dbReference>
<dbReference type="PANTHER" id="PTHR32294">
    <property type="entry name" value="DNA POLYMERASE III SUBUNIT ALPHA"/>
    <property type="match status" value="1"/>
</dbReference>
<dbReference type="Pfam" id="PF02811">
    <property type="entry name" value="PHP"/>
    <property type="match status" value="1"/>
</dbReference>
<dbReference type="OrthoDB" id="9803237at2"/>
<evidence type="ECO:0000256" key="8">
    <source>
        <dbReference type="ARBA" id="ARBA00022932"/>
    </source>
</evidence>
<dbReference type="Pfam" id="PF01336">
    <property type="entry name" value="tRNA_anti-codon"/>
    <property type="match status" value="1"/>
</dbReference>
<evidence type="ECO:0000256" key="7">
    <source>
        <dbReference type="ARBA" id="ARBA00022705"/>
    </source>
</evidence>